<dbReference type="GO" id="GO:0006508">
    <property type="term" value="P:proteolysis"/>
    <property type="evidence" value="ECO:0007669"/>
    <property type="project" value="UniProtKB-KW"/>
</dbReference>
<keyword evidence="2" id="KW-0378">Hydrolase</keyword>
<dbReference type="OrthoDB" id="424753at2759"/>
<dbReference type="STRING" id="4795.A0A225UKJ2"/>
<organism evidence="2 3">
    <name type="scientific">Phytophthora megakarya</name>
    <dbReference type="NCBI Taxonomy" id="4795"/>
    <lineage>
        <taxon>Eukaryota</taxon>
        <taxon>Sar</taxon>
        <taxon>Stramenopiles</taxon>
        <taxon>Oomycota</taxon>
        <taxon>Peronosporomycetes</taxon>
        <taxon>Peronosporales</taxon>
        <taxon>Peronosporaceae</taxon>
        <taxon>Phytophthora</taxon>
    </lineage>
</organism>
<sequence>SAAGAKLMAKTHELADKIAAGAAIVDNVVRDEESILEEQLAQEDEAEEADRQETRLTGKKKKKTDPDAPKSNPWIEQWDESAGKPFYFNKQT</sequence>
<evidence type="ECO:0000313" key="3">
    <source>
        <dbReference type="Proteomes" id="UP000198211"/>
    </source>
</evidence>
<dbReference type="GO" id="GO:0008233">
    <property type="term" value="F:peptidase activity"/>
    <property type="evidence" value="ECO:0007669"/>
    <property type="project" value="UniProtKB-KW"/>
</dbReference>
<reference evidence="3" key="1">
    <citation type="submission" date="2017-03" db="EMBL/GenBank/DDBJ databases">
        <title>Phytopthora megakarya and P. palmivora, two closely related causual agents of cacao black pod achieved similar genome size and gene model numbers by different mechanisms.</title>
        <authorList>
            <person name="Ali S."/>
            <person name="Shao J."/>
            <person name="Larry D.J."/>
            <person name="Kronmiller B."/>
            <person name="Shen D."/>
            <person name="Strem M.D."/>
            <person name="Melnick R.L."/>
            <person name="Guiltinan M.J."/>
            <person name="Tyler B.M."/>
            <person name="Meinhardt L.W."/>
            <person name="Bailey B.A."/>
        </authorList>
    </citation>
    <scope>NUCLEOTIDE SEQUENCE [LARGE SCALE GENOMIC DNA]</scope>
    <source>
        <strain evidence="3">zdho120</strain>
    </source>
</reference>
<dbReference type="EMBL" id="NBNE01016027">
    <property type="protein sequence ID" value="OWY93470.1"/>
    <property type="molecule type" value="Genomic_DNA"/>
</dbReference>
<feature type="non-terminal residue" evidence="2">
    <location>
        <position position="1"/>
    </location>
</feature>
<evidence type="ECO:0000313" key="2">
    <source>
        <dbReference type="EMBL" id="OWY93470.1"/>
    </source>
</evidence>
<keyword evidence="2" id="KW-0645">Protease</keyword>
<gene>
    <name evidence="2" type="ORF">PHMEG_00037127</name>
</gene>
<keyword evidence="3" id="KW-1185">Reference proteome</keyword>
<name>A0A225UKJ2_9STRA</name>
<dbReference type="AlphaFoldDB" id="A0A225UKJ2"/>
<dbReference type="Proteomes" id="UP000198211">
    <property type="component" value="Unassembled WGS sequence"/>
</dbReference>
<accession>A0A225UKJ2</accession>
<proteinExistence type="predicted"/>
<feature type="region of interest" description="Disordered" evidence="1">
    <location>
        <begin position="39"/>
        <end position="92"/>
    </location>
</feature>
<evidence type="ECO:0000256" key="1">
    <source>
        <dbReference type="SAM" id="MobiDB-lite"/>
    </source>
</evidence>
<comment type="caution">
    <text evidence="2">The sequence shown here is derived from an EMBL/GenBank/DDBJ whole genome shotgun (WGS) entry which is preliminary data.</text>
</comment>
<feature type="compositionally biased region" description="Acidic residues" evidence="1">
    <location>
        <begin position="39"/>
        <end position="48"/>
    </location>
</feature>
<protein>
    <submittedName>
        <fullName evidence="2">Calpain-like cysteine protease C2</fullName>
    </submittedName>
</protein>